<evidence type="ECO:0000259" key="3">
    <source>
        <dbReference type="Pfam" id="PF00440"/>
    </source>
</evidence>
<evidence type="ECO:0000313" key="4">
    <source>
        <dbReference type="EMBL" id="MBD1322159.1"/>
    </source>
</evidence>
<organism evidence="4 5">
    <name type="scientific">Gordonia hankookensis</name>
    <dbReference type="NCBI Taxonomy" id="589403"/>
    <lineage>
        <taxon>Bacteria</taxon>
        <taxon>Bacillati</taxon>
        <taxon>Actinomycetota</taxon>
        <taxon>Actinomycetes</taxon>
        <taxon>Mycobacteriales</taxon>
        <taxon>Gordoniaceae</taxon>
        <taxon>Gordonia</taxon>
    </lineage>
</organism>
<dbReference type="SUPFAM" id="SSF46689">
    <property type="entry name" value="Homeodomain-like"/>
    <property type="match status" value="1"/>
</dbReference>
<feature type="domain" description="HTH tetR-type" evidence="3">
    <location>
        <begin position="30"/>
        <end position="77"/>
    </location>
</feature>
<keyword evidence="1" id="KW-0238">DNA-binding</keyword>
<keyword evidence="5" id="KW-1185">Reference proteome</keyword>
<comment type="caution">
    <text evidence="4">The sequence shown here is derived from an EMBL/GenBank/DDBJ whole genome shotgun (WGS) entry which is preliminary data.</text>
</comment>
<gene>
    <name evidence="4" type="ORF">IDF66_21485</name>
</gene>
<evidence type="ECO:0000256" key="1">
    <source>
        <dbReference type="ARBA" id="ARBA00023125"/>
    </source>
</evidence>
<dbReference type="InterPro" id="IPR001647">
    <property type="entry name" value="HTH_TetR"/>
</dbReference>
<protein>
    <submittedName>
        <fullName evidence="4">Helix-turn-helix transcriptional regulator</fullName>
    </submittedName>
</protein>
<dbReference type="Gene3D" id="1.10.357.10">
    <property type="entry name" value="Tetracycline Repressor, domain 2"/>
    <property type="match status" value="1"/>
</dbReference>
<dbReference type="Pfam" id="PF00440">
    <property type="entry name" value="TetR_N"/>
    <property type="match status" value="1"/>
</dbReference>
<dbReference type="Proteomes" id="UP000602395">
    <property type="component" value="Unassembled WGS sequence"/>
</dbReference>
<reference evidence="4 5" key="1">
    <citation type="submission" date="2020-09" db="EMBL/GenBank/DDBJ databases">
        <title>Novel species in genus Gordonia.</title>
        <authorList>
            <person name="Zhang G."/>
        </authorList>
    </citation>
    <scope>NUCLEOTIDE SEQUENCE [LARGE SCALE GENOMIC DNA]</scope>
    <source>
        <strain evidence="4 5">ON-33</strain>
    </source>
</reference>
<evidence type="ECO:0000313" key="5">
    <source>
        <dbReference type="Proteomes" id="UP000602395"/>
    </source>
</evidence>
<accession>A0ABR7WHB1</accession>
<dbReference type="InterPro" id="IPR009057">
    <property type="entry name" value="Homeodomain-like_sf"/>
</dbReference>
<sequence length="228" mass="25091">MTDTVEVGGNDAEGQTTTRGRKARATTELLLDTAERLFAERGIYAVSNRQIADAAGQGNPAVVGYYFDSRLDLVRALVERFNLRIEVEREAMVDRMDRHAGIRQWIECQVLPFTGGFDELGATSYFARFCAQLIADPELRSILLDESLVSSPTNLLTYQGLVETLPFLPPQLRAERAECAFFLTVGMCADFERARAAGTPTARTTWDQLALGLVDLLVGVWTAPVSPG</sequence>
<dbReference type="EMBL" id="JACWMS010000005">
    <property type="protein sequence ID" value="MBD1322159.1"/>
    <property type="molecule type" value="Genomic_DNA"/>
</dbReference>
<proteinExistence type="predicted"/>
<evidence type="ECO:0000256" key="2">
    <source>
        <dbReference type="SAM" id="MobiDB-lite"/>
    </source>
</evidence>
<feature type="region of interest" description="Disordered" evidence="2">
    <location>
        <begin position="1"/>
        <end position="24"/>
    </location>
</feature>
<name>A0ABR7WHB1_9ACTN</name>
<dbReference type="RefSeq" id="WP_164309770.1">
    <property type="nucleotide sequence ID" value="NZ_BAABAD010000004.1"/>
</dbReference>